<evidence type="ECO:0000256" key="2">
    <source>
        <dbReference type="ARBA" id="ARBA00022692"/>
    </source>
</evidence>
<dbReference type="Proteomes" id="UP000494363">
    <property type="component" value="Unassembled WGS sequence"/>
</dbReference>
<protein>
    <recommendedName>
        <fullName evidence="7">TonB C-terminal domain-containing protein</fullName>
    </recommendedName>
</protein>
<dbReference type="PROSITE" id="PS52015">
    <property type="entry name" value="TONB_CTD"/>
    <property type="match status" value="1"/>
</dbReference>
<sequence length="292" mass="30508">MPSNVTNNVAHDAPHHLARKPLQIGDVLDARTPRALICALAAVAIWFGFALGFVRGLWFADDHANSPKPVAFDVKLVRLPPPEPPPRPQPQTSRVTQAARAPQPPTAAPAGQPKPAGAARRGVASPIPAKPTPPHAIPQQATTATAAPGMAQPTQPTLPTPPAAPPTNAIPQTPPSAQATQANGPPQGAGPATPSTQSGTTSAGNGPAHAILQPLPAIPDDLREDAFQAVATARFAVHRDGSVDVELIKPTHNPRLNQLLLDALTKWRFFPAMKNGEAVESTQEIRVHVNVD</sequence>
<dbReference type="Pfam" id="PF03544">
    <property type="entry name" value="TonB_C"/>
    <property type="match status" value="1"/>
</dbReference>
<keyword evidence="9" id="KW-1185">Reference proteome</keyword>
<feature type="compositionally biased region" description="Pro residues" evidence="5">
    <location>
        <begin position="79"/>
        <end position="89"/>
    </location>
</feature>
<keyword evidence="4 6" id="KW-0472">Membrane</keyword>
<evidence type="ECO:0000256" key="1">
    <source>
        <dbReference type="ARBA" id="ARBA00004167"/>
    </source>
</evidence>
<dbReference type="InterPro" id="IPR037682">
    <property type="entry name" value="TonB_C"/>
</dbReference>
<dbReference type="GO" id="GO:0016020">
    <property type="term" value="C:membrane"/>
    <property type="evidence" value="ECO:0007669"/>
    <property type="project" value="UniProtKB-SubCell"/>
</dbReference>
<gene>
    <name evidence="8" type="ORF">LMG29542_00352</name>
</gene>
<dbReference type="EMBL" id="CADIKH010000002">
    <property type="protein sequence ID" value="CAB3747221.1"/>
    <property type="molecule type" value="Genomic_DNA"/>
</dbReference>
<dbReference type="InterPro" id="IPR006260">
    <property type="entry name" value="TonB/TolA_C"/>
</dbReference>
<dbReference type="SUPFAM" id="SSF74653">
    <property type="entry name" value="TolA/TonB C-terminal domain"/>
    <property type="match status" value="1"/>
</dbReference>
<feature type="compositionally biased region" description="Pro residues" evidence="5">
    <location>
        <begin position="156"/>
        <end position="165"/>
    </location>
</feature>
<dbReference type="Gene3D" id="3.30.1150.10">
    <property type="match status" value="1"/>
</dbReference>
<reference evidence="8 9" key="1">
    <citation type="submission" date="2020-04" db="EMBL/GenBank/DDBJ databases">
        <authorList>
            <person name="De Canck E."/>
        </authorList>
    </citation>
    <scope>NUCLEOTIDE SEQUENCE [LARGE SCALE GENOMIC DNA]</scope>
    <source>
        <strain evidence="8 9">LMG 29542</strain>
    </source>
</reference>
<accession>A0A6J5D1I8</accession>
<evidence type="ECO:0000256" key="6">
    <source>
        <dbReference type="SAM" id="Phobius"/>
    </source>
</evidence>
<comment type="subcellular location">
    <subcellularLocation>
        <location evidence="1">Membrane</location>
        <topology evidence="1">Single-pass membrane protein</topology>
    </subcellularLocation>
</comment>
<feature type="compositionally biased region" description="Low complexity" evidence="5">
    <location>
        <begin position="108"/>
        <end position="122"/>
    </location>
</feature>
<dbReference type="AlphaFoldDB" id="A0A6J5D1I8"/>
<dbReference type="GO" id="GO:0055085">
    <property type="term" value="P:transmembrane transport"/>
    <property type="evidence" value="ECO:0007669"/>
    <property type="project" value="InterPro"/>
</dbReference>
<feature type="region of interest" description="Disordered" evidence="5">
    <location>
        <begin position="76"/>
        <end position="213"/>
    </location>
</feature>
<keyword evidence="2 6" id="KW-0812">Transmembrane</keyword>
<feature type="domain" description="TonB C-terminal" evidence="7">
    <location>
        <begin position="203"/>
        <end position="292"/>
    </location>
</feature>
<name>A0A6J5D1I8_9BURK</name>
<organism evidence="8 9">
    <name type="scientific">Paraburkholderia humisilvae</name>
    <dbReference type="NCBI Taxonomy" id="627669"/>
    <lineage>
        <taxon>Bacteria</taxon>
        <taxon>Pseudomonadati</taxon>
        <taxon>Pseudomonadota</taxon>
        <taxon>Betaproteobacteria</taxon>
        <taxon>Burkholderiales</taxon>
        <taxon>Burkholderiaceae</taxon>
        <taxon>Paraburkholderia</taxon>
    </lineage>
</organism>
<evidence type="ECO:0000313" key="8">
    <source>
        <dbReference type="EMBL" id="CAB3747221.1"/>
    </source>
</evidence>
<keyword evidence="3 6" id="KW-1133">Transmembrane helix</keyword>
<dbReference type="NCBIfam" id="TIGR01352">
    <property type="entry name" value="tonB_Cterm"/>
    <property type="match status" value="1"/>
</dbReference>
<feature type="transmembrane region" description="Helical" evidence="6">
    <location>
        <begin position="35"/>
        <end position="58"/>
    </location>
</feature>
<feature type="compositionally biased region" description="Polar residues" evidence="5">
    <location>
        <begin position="193"/>
        <end position="204"/>
    </location>
</feature>
<evidence type="ECO:0000256" key="5">
    <source>
        <dbReference type="SAM" id="MobiDB-lite"/>
    </source>
</evidence>
<evidence type="ECO:0000313" key="9">
    <source>
        <dbReference type="Proteomes" id="UP000494363"/>
    </source>
</evidence>
<evidence type="ECO:0000256" key="3">
    <source>
        <dbReference type="ARBA" id="ARBA00022989"/>
    </source>
</evidence>
<evidence type="ECO:0000256" key="4">
    <source>
        <dbReference type="ARBA" id="ARBA00023136"/>
    </source>
</evidence>
<evidence type="ECO:0000259" key="7">
    <source>
        <dbReference type="PROSITE" id="PS52015"/>
    </source>
</evidence>
<proteinExistence type="predicted"/>
<feature type="compositionally biased region" description="Low complexity" evidence="5">
    <location>
        <begin position="137"/>
        <end position="155"/>
    </location>
</feature>